<evidence type="ECO:0000313" key="2">
    <source>
        <dbReference type="Proteomes" id="UP000198384"/>
    </source>
</evidence>
<dbReference type="Pfam" id="PF11276">
    <property type="entry name" value="DUF3078"/>
    <property type="match status" value="1"/>
</dbReference>
<proteinExistence type="predicted"/>
<evidence type="ECO:0008006" key="3">
    <source>
        <dbReference type="Google" id="ProtNLM"/>
    </source>
</evidence>
<keyword evidence="2" id="KW-1185">Reference proteome</keyword>
<accession>A0A238VUQ0</accession>
<protein>
    <recommendedName>
        <fullName evidence="3">Outer membrane insertion C-terminal signal</fullName>
    </recommendedName>
</protein>
<dbReference type="AlphaFoldDB" id="A0A238VUQ0"/>
<dbReference type="EMBL" id="FZNT01000002">
    <property type="protein sequence ID" value="SNR37968.1"/>
    <property type="molecule type" value="Genomic_DNA"/>
</dbReference>
<reference evidence="1 2" key="1">
    <citation type="submission" date="2017-06" db="EMBL/GenBank/DDBJ databases">
        <authorList>
            <person name="Kim H.J."/>
            <person name="Triplett B.A."/>
        </authorList>
    </citation>
    <scope>NUCLEOTIDE SEQUENCE [LARGE SCALE GENOMIC DNA]</scope>
    <source>
        <strain evidence="1 2">DSM 29150</strain>
    </source>
</reference>
<dbReference type="InterPro" id="IPR021428">
    <property type="entry name" value="DUF3078"/>
</dbReference>
<name>A0A238VUQ0_9FLAO</name>
<evidence type="ECO:0000313" key="1">
    <source>
        <dbReference type="EMBL" id="SNR37968.1"/>
    </source>
</evidence>
<gene>
    <name evidence="1" type="ORF">SAMN06265371_102114</name>
</gene>
<sequence>MFFNSTVNNMIRFVLTLILISTFTISFAQQKKEEKKDGWENQGKFTLLFNQSAFSNWVAGGDNTLAGNVNFNHTFNYKKDKFIWNNRVIASYGLTKSKNTDFPKKTNDGINCNSMFGYDAENYWFYSLLINFKTQFTKGYKYKKDANGKEYRESYTNFMSPGYLLIGPGMLWEKNKNLKLNLAPATSKFVFVDEKYTKPNRGYFGVEEGENLRYEIGFSASFYHKFKLMTNVTMENILAFYSNYIDKPQNIDMNYTVNIDMNINKHLSADFIFQSIYDDNAYSGFQIREVFGIGLNYNFKY</sequence>
<dbReference type="Proteomes" id="UP000198384">
    <property type="component" value="Unassembled WGS sequence"/>
</dbReference>
<organism evidence="1 2">
    <name type="scientific">Lutibacter agarilyticus</name>
    <dbReference type="NCBI Taxonomy" id="1109740"/>
    <lineage>
        <taxon>Bacteria</taxon>
        <taxon>Pseudomonadati</taxon>
        <taxon>Bacteroidota</taxon>
        <taxon>Flavobacteriia</taxon>
        <taxon>Flavobacteriales</taxon>
        <taxon>Flavobacteriaceae</taxon>
        <taxon>Lutibacter</taxon>
    </lineage>
</organism>